<dbReference type="Pfam" id="PF06081">
    <property type="entry name" value="ArAE_1"/>
    <property type="match status" value="1"/>
</dbReference>
<reference evidence="7" key="1">
    <citation type="submission" date="2020-11" db="EMBL/GenBank/DDBJ databases">
        <title>Multidrug resistant novel bacterium Savagea serpentis sp. nov., isolated from the scats of a vine snake (Ahaetulla nasuta).</title>
        <authorList>
            <person name="Venkata Ramana V."/>
            <person name="Vikas Patil S."/>
            <person name="Yogita Lugani V."/>
        </authorList>
    </citation>
    <scope>NUCLEOTIDE SEQUENCE</scope>
    <source>
        <strain evidence="7">SN6</strain>
    </source>
</reference>
<evidence type="ECO:0000256" key="4">
    <source>
        <dbReference type="ARBA" id="ARBA00022989"/>
    </source>
</evidence>
<comment type="caution">
    <text evidence="7">The sequence shown here is derived from an EMBL/GenBank/DDBJ whole genome shotgun (WGS) entry which is preliminary data.</text>
</comment>
<evidence type="ECO:0000313" key="7">
    <source>
        <dbReference type="EMBL" id="MBF4500655.1"/>
    </source>
</evidence>
<evidence type="ECO:0000256" key="2">
    <source>
        <dbReference type="ARBA" id="ARBA00022475"/>
    </source>
</evidence>
<keyword evidence="5 6" id="KW-0472">Membrane</keyword>
<feature type="transmembrane region" description="Helical" evidence="6">
    <location>
        <begin position="128"/>
        <end position="147"/>
    </location>
</feature>
<evidence type="ECO:0000256" key="6">
    <source>
        <dbReference type="SAM" id="Phobius"/>
    </source>
</evidence>
<keyword evidence="8" id="KW-1185">Reference proteome</keyword>
<evidence type="ECO:0000256" key="5">
    <source>
        <dbReference type="ARBA" id="ARBA00023136"/>
    </source>
</evidence>
<keyword evidence="3 6" id="KW-0812">Transmembrane</keyword>
<sequence>MIRFPTRGGRIIKTGIAAFLTAFICDALGWSPAFAVITAIVTIEPTVSDSIRKGFVRFPASAIGAFYTVTFVSIFGHAPITYALSAVFTIATSYKLKLHDGLLVATLTAVAMVDAVQGEFLASFGVRLGATTIGLLVSTAVNMFVLPPDYTREIDSRITRIQKNIHALLSWTGRHFTDADPDFTETVLGLTKQTRKEIAQAEALAHFQEKDNFHPFVSHDQENLEWQMEQLHRLEQVVYHIENMMHTSTTHLTWTKQDREMITESIERLILRIQQTPFDHETHTAEVLQLTQQLFAPTHTSTFETIPPEMTLLYELIALYEQMAKCFENEHPTIS</sequence>
<feature type="transmembrane region" description="Helical" evidence="6">
    <location>
        <begin position="63"/>
        <end position="90"/>
    </location>
</feature>
<name>A0A8J7G9Y6_9BACL</name>
<dbReference type="EMBL" id="JADKPV010000001">
    <property type="protein sequence ID" value="MBF4500655.1"/>
    <property type="molecule type" value="Genomic_DNA"/>
</dbReference>
<dbReference type="GO" id="GO:0005886">
    <property type="term" value="C:plasma membrane"/>
    <property type="evidence" value="ECO:0007669"/>
    <property type="project" value="UniProtKB-SubCell"/>
</dbReference>
<evidence type="ECO:0000256" key="1">
    <source>
        <dbReference type="ARBA" id="ARBA00004651"/>
    </source>
</evidence>
<dbReference type="Proteomes" id="UP000622653">
    <property type="component" value="Unassembled WGS sequence"/>
</dbReference>
<feature type="transmembrane region" description="Helical" evidence="6">
    <location>
        <begin position="16"/>
        <end position="43"/>
    </location>
</feature>
<feature type="transmembrane region" description="Helical" evidence="6">
    <location>
        <begin position="102"/>
        <end position="122"/>
    </location>
</feature>
<evidence type="ECO:0000313" key="8">
    <source>
        <dbReference type="Proteomes" id="UP000622653"/>
    </source>
</evidence>
<dbReference type="InterPro" id="IPR010343">
    <property type="entry name" value="ArAE_1"/>
</dbReference>
<accession>A0A8J7G9Y6</accession>
<protein>
    <submittedName>
        <fullName evidence="7">FUSC family protein</fullName>
    </submittedName>
</protein>
<dbReference type="RefSeq" id="WP_194562084.1">
    <property type="nucleotide sequence ID" value="NZ_JADKPV010000001.1"/>
</dbReference>
<comment type="subcellular location">
    <subcellularLocation>
        <location evidence="1">Cell membrane</location>
        <topology evidence="1">Multi-pass membrane protein</topology>
    </subcellularLocation>
</comment>
<proteinExistence type="predicted"/>
<gene>
    <name evidence="7" type="ORF">IRY55_04690</name>
</gene>
<dbReference type="PANTHER" id="PTHR40064">
    <property type="entry name" value="MEMBRANE PROTEIN-RELATED"/>
    <property type="match status" value="1"/>
</dbReference>
<keyword evidence="2" id="KW-1003">Cell membrane</keyword>
<dbReference type="InterPro" id="IPR052984">
    <property type="entry name" value="UPF0421"/>
</dbReference>
<dbReference type="AlphaFoldDB" id="A0A8J7G9Y6"/>
<dbReference type="PANTHER" id="PTHR40064:SF1">
    <property type="entry name" value="MEMBRANE PROTEIN"/>
    <property type="match status" value="1"/>
</dbReference>
<organism evidence="7 8">
    <name type="scientific">Savagea serpentis</name>
    <dbReference type="NCBI Taxonomy" id="2785297"/>
    <lineage>
        <taxon>Bacteria</taxon>
        <taxon>Bacillati</taxon>
        <taxon>Bacillota</taxon>
        <taxon>Bacilli</taxon>
        <taxon>Bacillales</taxon>
        <taxon>Caryophanaceae</taxon>
        <taxon>Savagea</taxon>
    </lineage>
</organism>
<evidence type="ECO:0000256" key="3">
    <source>
        <dbReference type="ARBA" id="ARBA00022692"/>
    </source>
</evidence>
<keyword evidence="4 6" id="KW-1133">Transmembrane helix</keyword>